<gene>
    <name evidence="4" type="ORF">J9253_07585</name>
</gene>
<dbReference type="Proteomes" id="UP000672039">
    <property type="component" value="Chromosome"/>
</dbReference>
<keyword evidence="5" id="KW-1185">Reference proteome</keyword>
<name>A0ABX7WVE0_9GAMM</name>
<evidence type="ECO:0000256" key="1">
    <source>
        <dbReference type="ARBA" id="ARBA00022884"/>
    </source>
</evidence>
<evidence type="ECO:0000313" key="4">
    <source>
        <dbReference type="EMBL" id="QTR47771.1"/>
    </source>
</evidence>
<keyword evidence="1" id="KW-0694">RNA-binding</keyword>
<accession>A0ABX7WVE0</accession>
<reference evidence="4 5" key="1">
    <citation type="submission" date="2021-04" db="EMBL/GenBank/DDBJ databases">
        <title>Genomics, taxonomy and metabolism of representatives of sulfur bacteria of the genus Thiothrix: Thiothrix fructosivorans QT, Thiothrix unzii A1T and three new species, Thiothrix subterranea sp. nov., Thiothrix litoralis sp. nov. and 'Candidatus Thiothrix anitrata' sp. nov.</title>
        <authorList>
            <person name="Ravin N.V."/>
            <person name="Smolyakov D."/>
            <person name="Rudenko T.S."/>
            <person name="Mardanov A.V."/>
            <person name="Beletsky A.V."/>
            <person name="Markov N.D."/>
            <person name="Fomenkov A.I."/>
            <person name="Roberts R.J."/>
            <person name="Karnachuk O.V."/>
            <person name="Novikov A."/>
            <person name="Grabovich M.Y."/>
        </authorList>
    </citation>
    <scope>NUCLEOTIDE SEQUENCE [LARGE SCALE GENOMIC DNA]</scope>
    <source>
        <strain evidence="4 5">AS</strain>
    </source>
</reference>
<dbReference type="EMBL" id="CP072801">
    <property type="protein sequence ID" value="QTR47771.1"/>
    <property type="molecule type" value="Genomic_DNA"/>
</dbReference>
<feature type="domain" description="ProQ/FinO" evidence="3">
    <location>
        <begin position="94"/>
        <end position="174"/>
    </location>
</feature>
<feature type="compositionally biased region" description="Basic residues" evidence="2">
    <location>
        <begin position="53"/>
        <end position="66"/>
    </location>
</feature>
<evidence type="ECO:0000259" key="3">
    <source>
        <dbReference type="Pfam" id="PF04352"/>
    </source>
</evidence>
<evidence type="ECO:0000313" key="5">
    <source>
        <dbReference type="Proteomes" id="UP000672039"/>
    </source>
</evidence>
<organism evidence="4 5">
    <name type="scientific">Thiothrix litoralis</name>
    <dbReference type="NCBI Taxonomy" id="2891210"/>
    <lineage>
        <taxon>Bacteria</taxon>
        <taxon>Pseudomonadati</taxon>
        <taxon>Pseudomonadota</taxon>
        <taxon>Gammaproteobacteria</taxon>
        <taxon>Thiotrichales</taxon>
        <taxon>Thiotrichaceae</taxon>
        <taxon>Thiothrix</taxon>
    </lineage>
</organism>
<proteinExistence type="predicted"/>
<dbReference type="SUPFAM" id="SSF48657">
    <property type="entry name" value="FinO-like"/>
    <property type="match status" value="1"/>
</dbReference>
<evidence type="ECO:0000256" key="2">
    <source>
        <dbReference type="SAM" id="MobiDB-lite"/>
    </source>
</evidence>
<dbReference type="InterPro" id="IPR016103">
    <property type="entry name" value="ProQ/FinO"/>
</dbReference>
<dbReference type="Pfam" id="PF04352">
    <property type="entry name" value="ProQ"/>
    <property type="match status" value="1"/>
</dbReference>
<dbReference type="RefSeq" id="WP_210224011.1">
    <property type="nucleotide sequence ID" value="NZ_CP072801.1"/>
</dbReference>
<feature type="compositionally biased region" description="Polar residues" evidence="2">
    <location>
        <begin position="7"/>
        <end position="30"/>
    </location>
</feature>
<sequence>MNDTPKKTLSITRKPANSGSVNSPAGTIQRTGKRIIRRDELPQVQRVPAPKPPKPKAKKPPRKPAAPKKQVTPPSDLKARALSDRLNAFHIWIMFQPLAVGIEKELFKLVNDEHFPGASKKVVQKVLRMHTNHGLYLQAIQRGGARYTLDGAEQGDVTEYQQQYAGEVLAKRLQGKG</sequence>
<protein>
    <submittedName>
        <fullName evidence="4">Fertility inhibition FinO</fullName>
    </submittedName>
</protein>
<dbReference type="InterPro" id="IPR036442">
    <property type="entry name" value="ProQ/FinO_sf"/>
</dbReference>
<feature type="region of interest" description="Disordered" evidence="2">
    <location>
        <begin position="1"/>
        <end position="76"/>
    </location>
</feature>
<dbReference type="Gene3D" id="1.10.1710.10">
    <property type="entry name" value="ProQ/FinO domain"/>
    <property type="match status" value="1"/>
</dbReference>